<dbReference type="NCBIfam" id="TIGR04174">
    <property type="entry name" value="IPTL_CTERM"/>
    <property type="match status" value="1"/>
</dbReference>
<feature type="signal peptide" evidence="2">
    <location>
        <begin position="1"/>
        <end position="27"/>
    </location>
</feature>
<keyword evidence="1" id="KW-0812">Transmembrane</keyword>
<feature type="transmembrane region" description="Helical" evidence="1">
    <location>
        <begin position="159"/>
        <end position="176"/>
    </location>
</feature>
<feature type="domain" description="IPTL-CTERM protein sorting" evidence="3">
    <location>
        <begin position="152"/>
        <end position="179"/>
    </location>
</feature>
<keyword evidence="2" id="KW-0732">Signal</keyword>
<evidence type="ECO:0000313" key="5">
    <source>
        <dbReference type="Proteomes" id="UP000216147"/>
    </source>
</evidence>
<accession>A0A258HNN9</accession>
<comment type="caution">
    <text evidence="4">The sequence shown here is derived from an EMBL/GenBank/DDBJ whole genome shotgun (WGS) entry which is preliminary data.</text>
</comment>
<evidence type="ECO:0000256" key="2">
    <source>
        <dbReference type="SAM" id="SignalP"/>
    </source>
</evidence>
<sequence length="183" mass="18360">MKKLASALVLGGMLAAGALIAPGLAHAAPVTWTVPATTLPDGAVVSGTFVYDTATSTISNVNITQTAVRPGAYTFLANFPGFYRGGQRAASVIAGNETWYVNTSGILAAGGAYSAARIGTGGCLSAPGGICNNADITNSVTNVTITGVGASAVPTMSEWAMILFGLMLAGGAALYVQRRQMAV</sequence>
<protein>
    <recommendedName>
        <fullName evidence="3">IPTL-CTERM protein sorting domain-containing protein</fullName>
    </recommendedName>
</protein>
<evidence type="ECO:0000313" key="4">
    <source>
        <dbReference type="EMBL" id="OYX58207.1"/>
    </source>
</evidence>
<keyword evidence="1" id="KW-0472">Membrane</keyword>
<dbReference type="EMBL" id="NCEQ01000003">
    <property type="protein sequence ID" value="OYX58207.1"/>
    <property type="molecule type" value="Genomic_DNA"/>
</dbReference>
<feature type="chain" id="PRO_5012649505" description="IPTL-CTERM protein sorting domain-containing protein" evidence="2">
    <location>
        <begin position="28"/>
        <end position="183"/>
    </location>
</feature>
<proteinExistence type="predicted"/>
<dbReference type="InterPro" id="IPR026442">
    <property type="entry name" value="IPTL_CTERM"/>
</dbReference>
<dbReference type="Pfam" id="PF18203">
    <property type="entry name" value="IPTL-CTERM"/>
    <property type="match status" value="1"/>
</dbReference>
<reference evidence="4 5" key="1">
    <citation type="submission" date="2017-03" db="EMBL/GenBank/DDBJ databases">
        <title>Lifting the veil on microbial sulfur biogeochemistry in mining wastewaters.</title>
        <authorList>
            <person name="Kantor R.S."/>
            <person name="Colenbrander Nelson T."/>
            <person name="Marshall S."/>
            <person name="Bennett D."/>
            <person name="Apte S."/>
            <person name="Camacho D."/>
            <person name="Thomas B.C."/>
            <person name="Warren L.A."/>
            <person name="Banfield J.F."/>
        </authorList>
    </citation>
    <scope>NUCLEOTIDE SEQUENCE [LARGE SCALE GENOMIC DNA]</scope>
    <source>
        <strain evidence="4">32-68-21</strain>
    </source>
</reference>
<organism evidence="4 5">
    <name type="scientific">Brevundimonas subvibrioides</name>
    <dbReference type="NCBI Taxonomy" id="74313"/>
    <lineage>
        <taxon>Bacteria</taxon>
        <taxon>Pseudomonadati</taxon>
        <taxon>Pseudomonadota</taxon>
        <taxon>Alphaproteobacteria</taxon>
        <taxon>Caulobacterales</taxon>
        <taxon>Caulobacteraceae</taxon>
        <taxon>Brevundimonas</taxon>
    </lineage>
</organism>
<evidence type="ECO:0000259" key="3">
    <source>
        <dbReference type="Pfam" id="PF18203"/>
    </source>
</evidence>
<gene>
    <name evidence="4" type="ORF">B7Y86_04195</name>
</gene>
<keyword evidence="1" id="KW-1133">Transmembrane helix</keyword>
<evidence type="ECO:0000256" key="1">
    <source>
        <dbReference type="SAM" id="Phobius"/>
    </source>
</evidence>
<name>A0A258HNN9_9CAUL</name>
<dbReference type="AlphaFoldDB" id="A0A258HNN9"/>
<dbReference type="Proteomes" id="UP000216147">
    <property type="component" value="Unassembled WGS sequence"/>
</dbReference>